<evidence type="ECO:0000256" key="1">
    <source>
        <dbReference type="SAM" id="MobiDB-lite"/>
    </source>
</evidence>
<sequence length="261" mass="29884">MWSSQMQQRTEGVSTELSLRSGAEEGATKHDQQTSAVLPHGPTAYSFVRHSQQPQQLVPVESPDAPPLDGGMKWDRIQTTVIAKPPRHSASQRLALKEQVLRAFDEAEDQLELNKRMVKSLNDAHNQYQRLKKIFRKGEERWMMEARTFQKRELEWQAKFSFLEKREQELQHQLSINQKVLKALRMHEAFAFTKTDAQNGATLGNAGSNCPQCTCPHCTLFHIEVGCIMLYEAPEGTVTAIFFVHIMIRIKSLGRRISRDL</sequence>
<organism evidence="2 3">
    <name type="scientific">Marchantia polymorpha subsp. ruderalis</name>
    <dbReference type="NCBI Taxonomy" id="1480154"/>
    <lineage>
        <taxon>Eukaryota</taxon>
        <taxon>Viridiplantae</taxon>
        <taxon>Streptophyta</taxon>
        <taxon>Embryophyta</taxon>
        <taxon>Marchantiophyta</taxon>
        <taxon>Marchantiopsida</taxon>
        <taxon>Marchantiidae</taxon>
        <taxon>Marchantiales</taxon>
        <taxon>Marchantiaceae</taxon>
        <taxon>Marchantia</taxon>
    </lineage>
</organism>
<feature type="compositionally biased region" description="Basic and acidic residues" evidence="1">
    <location>
        <begin position="22"/>
        <end position="32"/>
    </location>
</feature>
<proteinExistence type="predicted"/>
<keyword evidence="3" id="KW-1185">Reference proteome</keyword>
<accession>A0A176W7P3</accession>
<protein>
    <submittedName>
        <fullName evidence="2">Uncharacterized protein</fullName>
    </submittedName>
</protein>
<evidence type="ECO:0000313" key="3">
    <source>
        <dbReference type="Proteomes" id="UP000077202"/>
    </source>
</evidence>
<feature type="compositionally biased region" description="Polar residues" evidence="1">
    <location>
        <begin position="1"/>
        <end position="18"/>
    </location>
</feature>
<dbReference type="AlphaFoldDB" id="A0A176W7P3"/>
<comment type="caution">
    <text evidence="2">The sequence shown here is derived from an EMBL/GenBank/DDBJ whole genome shotgun (WGS) entry which is preliminary data.</text>
</comment>
<dbReference type="EMBL" id="LVLJ01001561">
    <property type="protein sequence ID" value="OAE29014.1"/>
    <property type="molecule type" value="Genomic_DNA"/>
</dbReference>
<feature type="region of interest" description="Disordered" evidence="1">
    <location>
        <begin position="1"/>
        <end position="39"/>
    </location>
</feature>
<dbReference type="Proteomes" id="UP000077202">
    <property type="component" value="Unassembled WGS sequence"/>
</dbReference>
<evidence type="ECO:0000313" key="2">
    <source>
        <dbReference type="EMBL" id="OAE29014.1"/>
    </source>
</evidence>
<reference evidence="2" key="1">
    <citation type="submission" date="2016-03" db="EMBL/GenBank/DDBJ databases">
        <title>Mechanisms controlling the formation of the plant cell surface in tip-growing cells are functionally conserved among land plants.</title>
        <authorList>
            <person name="Honkanen S."/>
            <person name="Jones V.A."/>
            <person name="Morieri G."/>
            <person name="Champion C."/>
            <person name="Hetherington A.J."/>
            <person name="Kelly S."/>
            <person name="Saint-Marcoux D."/>
            <person name="Proust H."/>
            <person name="Prescott H."/>
            <person name="Dolan L."/>
        </authorList>
    </citation>
    <scope>NUCLEOTIDE SEQUENCE [LARGE SCALE GENOMIC DNA]</scope>
    <source>
        <tissue evidence="2">Whole gametophyte</tissue>
    </source>
</reference>
<gene>
    <name evidence="2" type="ORF">AXG93_3112s1010</name>
</gene>
<name>A0A176W7P3_MARPO</name>